<sequence length="509" mass="58966">MTILIRLIKSGLKPLQRSIGAIGFLSVSAVPAAAEDFYVKTRGYRVEPAPEPPAYVYNLSNTPLATYSDIDWLDVGLDFRTRYEYRENDYRPWTDKSSGAPVKKFRPDPDNLWLLRSRAYVGIHDILDPFRFAVEFEDARSYNGLYETSVADVNEFELIQGYGELYFKNALGDDRPLSIRVGRMHLELLDKRLIGNNQFRNTTNSFEGIRLFFGKKQNNWDLETFAFHPVERFKNRFDRADGDTIIYGGVFSWRQWSKIITIQPYFFGRKVDGDIHHPIEHKRRPNMDIYAPGLRVYGLFGDSGFDFDADINKQFGRFGMRPRNSATQTLQQHDALAYSLELGYTFAHDWKPRTSIYYGFGTGDKSPDDNINQRMDIFYGFNQPVSRNDYFAWDNMHAPKLRLELTPHRDVRIDTGYHAYWLESETDAWNRANLRDSTGDSGSFLGHEFDIRIRHHLNPYVDWSLSYARFTPGDFTKSQAKAGTGPYTTEPTNFFYFEVALNAFGDGKP</sequence>
<dbReference type="EMBL" id="FO082060">
    <property type="protein sequence ID" value="CCE24055.1"/>
    <property type="molecule type" value="Genomic_DNA"/>
</dbReference>
<protein>
    <recommendedName>
        <fullName evidence="1">Alginate export domain-containing protein</fullName>
    </recommendedName>
</protein>
<reference evidence="3" key="1">
    <citation type="journal article" date="2012" name="J. Bacteriol.">
        <title>Genome sequence of the haloalkaliphilic methanotrophic bacterium Methylomicrobium alcaliphilum 20Z.</title>
        <authorList>
            <person name="Vuilleumier S."/>
            <person name="Khmelenina V.N."/>
            <person name="Bringel F."/>
            <person name="Reshetnikov A.S."/>
            <person name="Lajus A."/>
            <person name="Mangenot S."/>
            <person name="Rouy Z."/>
            <person name="Op den Camp H.J."/>
            <person name="Jetten M.S."/>
            <person name="Dispirito A.A."/>
            <person name="Dunfield P."/>
            <person name="Klotz M.G."/>
            <person name="Semrau J.D."/>
            <person name="Stein L.Y."/>
            <person name="Barbe V."/>
            <person name="Medigue C."/>
            <person name="Trotsenko Y.A."/>
            <person name="Kalyuzhnaya M.G."/>
        </authorList>
    </citation>
    <scope>NUCLEOTIDE SEQUENCE [LARGE SCALE GENOMIC DNA]</scope>
    <source>
        <strain evidence="3">DSM 19304 / NCIMB 14124 / VKM B-2133 / 20Z</strain>
    </source>
</reference>
<organism evidence="2 3">
    <name type="scientific">Methylotuvimicrobium alcaliphilum (strain DSM 19304 / NCIMB 14124 / VKM B-2133 / 20Z)</name>
    <name type="common">Methylomicrobium alcaliphilum</name>
    <dbReference type="NCBI Taxonomy" id="1091494"/>
    <lineage>
        <taxon>Bacteria</taxon>
        <taxon>Pseudomonadati</taxon>
        <taxon>Pseudomonadota</taxon>
        <taxon>Gammaproteobacteria</taxon>
        <taxon>Methylococcales</taxon>
        <taxon>Methylococcaceae</taxon>
        <taxon>Methylotuvimicrobium</taxon>
    </lineage>
</organism>
<dbReference type="KEGG" id="mah:MEALZ_2374"/>
<dbReference type="STRING" id="1091494.MEALZ_2374"/>
<proteinExistence type="predicted"/>
<evidence type="ECO:0000313" key="2">
    <source>
        <dbReference type="EMBL" id="CCE24055.1"/>
    </source>
</evidence>
<evidence type="ECO:0000313" key="3">
    <source>
        <dbReference type="Proteomes" id="UP000008315"/>
    </source>
</evidence>
<accession>G4SUZ6</accession>
<dbReference type="Proteomes" id="UP000008315">
    <property type="component" value="Chromosome"/>
</dbReference>
<dbReference type="Gene3D" id="2.40.160.100">
    <property type="match status" value="1"/>
</dbReference>
<dbReference type="HOGENOM" id="CLU_492448_0_0_6"/>
<dbReference type="RefSeq" id="WP_014148832.1">
    <property type="nucleotide sequence ID" value="NC_016112.1"/>
</dbReference>
<dbReference type="Pfam" id="PF13372">
    <property type="entry name" value="Alginate_exp"/>
    <property type="match status" value="1"/>
</dbReference>
<name>G4SUZ6_META2</name>
<dbReference type="PATRIC" id="fig|271065.3.peg.2439"/>
<feature type="domain" description="Alginate export" evidence="1">
    <location>
        <begin position="72"/>
        <end position="481"/>
    </location>
</feature>
<dbReference type="InterPro" id="IPR053728">
    <property type="entry name" value="Alginate_Permeability_Chnl"/>
</dbReference>
<dbReference type="InterPro" id="IPR025388">
    <property type="entry name" value="Alginate_export_dom"/>
</dbReference>
<dbReference type="AlphaFoldDB" id="G4SUZ6"/>
<keyword evidence="3" id="KW-1185">Reference proteome</keyword>
<gene>
    <name evidence="2" type="ordered locus">MEALZ_2374</name>
</gene>
<evidence type="ECO:0000259" key="1">
    <source>
        <dbReference type="Pfam" id="PF13372"/>
    </source>
</evidence>